<dbReference type="RefSeq" id="XP_043035592.1">
    <property type="nucleotide sequence ID" value="XM_043180965.1"/>
</dbReference>
<dbReference type="GO" id="GO:0006508">
    <property type="term" value="P:proteolysis"/>
    <property type="evidence" value="ECO:0007669"/>
    <property type="project" value="InterPro"/>
</dbReference>
<organism evidence="4 5">
    <name type="scientific">Guyanagaster necrorhizus</name>
    <dbReference type="NCBI Taxonomy" id="856835"/>
    <lineage>
        <taxon>Eukaryota</taxon>
        <taxon>Fungi</taxon>
        <taxon>Dikarya</taxon>
        <taxon>Basidiomycota</taxon>
        <taxon>Agaricomycotina</taxon>
        <taxon>Agaricomycetes</taxon>
        <taxon>Agaricomycetidae</taxon>
        <taxon>Agaricales</taxon>
        <taxon>Marasmiineae</taxon>
        <taxon>Physalacriaceae</taxon>
        <taxon>Guyanagaster</taxon>
    </lineage>
</organism>
<evidence type="ECO:0000256" key="1">
    <source>
        <dbReference type="ARBA" id="ARBA00009005"/>
    </source>
</evidence>
<sequence>MSMQCYRNISLADRGICVRNHYISAVQPGTRQMSSWNFPFNPLFLIAVGMKIIKHRGPRRPYQAPVAEKNDGPCRKALLIGINYKTGKGSGNEQYELQTPHRDVRDMKDLLIKNYGYDDANITILLDDGKSAESQPTQSNIIREIKKLVQDAKSGDRFFFQYSGHVGQVESKTNSEEDGMDECLIPCDHDHNNSRKITDNELRRHLVDALPIGSSLVAVFDSCHSASLLGAFIILFKRAHMFLLIVATADLDHFRCNRVYVPWISKGRRRSDSLWNRNVRRQAMVLSRSVYQTKRVSKKVVKSKKTSIGRIADANDDRWLDDTELSPIPRCDSPIALWPCEGFCQPSDTEFPFVISLGACKDDQLSWEDSEGASMTQALIEILKKDPHPSLKDLMTNVSHEVHKAALNLHKNVKTYKKSMKEWRKNMERLGQKATVSVSDSVLEMDNFQDPQLSSHKPLDMNAPWQPHRLN</sequence>
<dbReference type="GO" id="GO:0004197">
    <property type="term" value="F:cysteine-type endopeptidase activity"/>
    <property type="evidence" value="ECO:0007669"/>
    <property type="project" value="InterPro"/>
</dbReference>
<dbReference type="OrthoDB" id="3223806at2759"/>
<feature type="region of interest" description="Disordered" evidence="2">
    <location>
        <begin position="449"/>
        <end position="471"/>
    </location>
</feature>
<dbReference type="InterPro" id="IPR018247">
    <property type="entry name" value="EF_Hand_1_Ca_BS"/>
</dbReference>
<dbReference type="AlphaFoldDB" id="A0A9P7VKC7"/>
<dbReference type="EMBL" id="MU250554">
    <property type="protein sequence ID" value="KAG7442092.1"/>
    <property type="molecule type" value="Genomic_DNA"/>
</dbReference>
<protein>
    <recommendedName>
        <fullName evidence="3">Peptidase C14 caspase domain-containing protein</fullName>
    </recommendedName>
</protein>
<proteinExistence type="inferred from homology"/>
<evidence type="ECO:0000259" key="3">
    <source>
        <dbReference type="Pfam" id="PF00656"/>
    </source>
</evidence>
<evidence type="ECO:0000313" key="5">
    <source>
        <dbReference type="Proteomes" id="UP000812287"/>
    </source>
</evidence>
<dbReference type="InterPro" id="IPR011600">
    <property type="entry name" value="Pept_C14_caspase"/>
</dbReference>
<accession>A0A9P7VKC7</accession>
<comment type="caution">
    <text evidence="4">The sequence shown here is derived from an EMBL/GenBank/DDBJ whole genome shotgun (WGS) entry which is preliminary data.</text>
</comment>
<evidence type="ECO:0000313" key="4">
    <source>
        <dbReference type="EMBL" id="KAG7442092.1"/>
    </source>
</evidence>
<dbReference type="PANTHER" id="PTHR48104:SF30">
    <property type="entry name" value="METACASPASE-1"/>
    <property type="match status" value="1"/>
</dbReference>
<name>A0A9P7VKC7_9AGAR</name>
<gene>
    <name evidence="4" type="ORF">BT62DRAFT_456820</name>
</gene>
<dbReference type="PROSITE" id="PS00018">
    <property type="entry name" value="EF_HAND_1"/>
    <property type="match status" value="1"/>
</dbReference>
<dbReference type="Gene3D" id="3.40.50.12660">
    <property type="match status" value="2"/>
</dbReference>
<feature type="domain" description="Peptidase C14 caspase" evidence="3">
    <location>
        <begin position="75"/>
        <end position="416"/>
    </location>
</feature>
<comment type="similarity">
    <text evidence="1">Belongs to the peptidase C14B family.</text>
</comment>
<dbReference type="GeneID" id="66103261"/>
<dbReference type="Pfam" id="PF00656">
    <property type="entry name" value="Peptidase_C14"/>
    <property type="match status" value="1"/>
</dbReference>
<reference evidence="4" key="1">
    <citation type="submission" date="2020-11" db="EMBL/GenBank/DDBJ databases">
        <title>Adaptations for nitrogen fixation in a non-lichenized fungal sporocarp promotes dispersal by wood-feeding termites.</title>
        <authorList>
            <consortium name="DOE Joint Genome Institute"/>
            <person name="Koch R.A."/>
            <person name="Yoon G."/>
            <person name="Arayal U."/>
            <person name="Lail K."/>
            <person name="Amirebrahimi M."/>
            <person name="Labutti K."/>
            <person name="Lipzen A."/>
            <person name="Riley R."/>
            <person name="Barry K."/>
            <person name="Henrissat B."/>
            <person name="Grigoriev I.V."/>
            <person name="Herr J.R."/>
            <person name="Aime M.C."/>
        </authorList>
    </citation>
    <scope>NUCLEOTIDE SEQUENCE</scope>
    <source>
        <strain evidence="4">MCA 3950</strain>
    </source>
</reference>
<dbReference type="PANTHER" id="PTHR48104">
    <property type="entry name" value="METACASPASE-4"/>
    <property type="match status" value="1"/>
</dbReference>
<dbReference type="InterPro" id="IPR050452">
    <property type="entry name" value="Metacaspase"/>
</dbReference>
<dbReference type="Proteomes" id="UP000812287">
    <property type="component" value="Unassembled WGS sequence"/>
</dbReference>
<dbReference type="GO" id="GO:0005737">
    <property type="term" value="C:cytoplasm"/>
    <property type="evidence" value="ECO:0007669"/>
    <property type="project" value="TreeGrafter"/>
</dbReference>
<evidence type="ECO:0000256" key="2">
    <source>
        <dbReference type="SAM" id="MobiDB-lite"/>
    </source>
</evidence>
<keyword evidence="5" id="KW-1185">Reference proteome</keyword>